<reference evidence="3" key="1">
    <citation type="submission" date="2013-01" db="EMBL/GenBank/DDBJ databases">
        <title>Draft Genome Sequence of a Mulberry Tree, Morus notabilis C.K. Schneid.</title>
        <authorList>
            <person name="He N."/>
            <person name="Zhao S."/>
        </authorList>
    </citation>
    <scope>NUCLEOTIDE SEQUENCE</scope>
</reference>
<protein>
    <submittedName>
        <fullName evidence="2">Uncharacterized protein</fullName>
    </submittedName>
</protein>
<evidence type="ECO:0000256" key="1">
    <source>
        <dbReference type="SAM" id="MobiDB-lite"/>
    </source>
</evidence>
<gene>
    <name evidence="2" type="ORF">L484_019012</name>
</gene>
<proteinExistence type="predicted"/>
<organism evidence="2 3">
    <name type="scientific">Morus notabilis</name>
    <dbReference type="NCBI Taxonomy" id="981085"/>
    <lineage>
        <taxon>Eukaryota</taxon>
        <taxon>Viridiplantae</taxon>
        <taxon>Streptophyta</taxon>
        <taxon>Embryophyta</taxon>
        <taxon>Tracheophyta</taxon>
        <taxon>Spermatophyta</taxon>
        <taxon>Magnoliopsida</taxon>
        <taxon>eudicotyledons</taxon>
        <taxon>Gunneridae</taxon>
        <taxon>Pentapetalae</taxon>
        <taxon>rosids</taxon>
        <taxon>fabids</taxon>
        <taxon>Rosales</taxon>
        <taxon>Moraceae</taxon>
        <taxon>Moreae</taxon>
        <taxon>Morus</taxon>
    </lineage>
</organism>
<feature type="compositionally biased region" description="Basic and acidic residues" evidence="1">
    <location>
        <begin position="32"/>
        <end position="55"/>
    </location>
</feature>
<sequence>MPDRGRESGRHIGAFLAAMIPADDGRCNEIGKLRQREEEGQHHTASRTSRDRTSHVDPLTALSREPTMDSDAGFATDRRWTATMTLERIGGEREEEGDAGKREGK</sequence>
<dbReference type="AlphaFoldDB" id="W9RGH8"/>
<name>W9RGH8_9ROSA</name>
<keyword evidence="3" id="KW-1185">Reference proteome</keyword>
<accession>W9RGH8</accession>
<feature type="region of interest" description="Disordered" evidence="1">
    <location>
        <begin position="32"/>
        <end position="105"/>
    </location>
</feature>
<dbReference type="EMBL" id="KE344182">
    <property type="protein sequence ID" value="EXB54453.1"/>
    <property type="molecule type" value="Genomic_DNA"/>
</dbReference>
<evidence type="ECO:0000313" key="3">
    <source>
        <dbReference type="Proteomes" id="UP000030645"/>
    </source>
</evidence>
<evidence type="ECO:0000313" key="2">
    <source>
        <dbReference type="EMBL" id="EXB54453.1"/>
    </source>
</evidence>
<dbReference type="Proteomes" id="UP000030645">
    <property type="component" value="Unassembled WGS sequence"/>
</dbReference>